<evidence type="ECO:0000313" key="3">
    <source>
        <dbReference type="Proteomes" id="UP000077628"/>
    </source>
</evidence>
<protein>
    <submittedName>
        <fullName evidence="2">Uncharacterized protein</fullName>
    </submittedName>
</protein>
<dbReference type="Proteomes" id="UP000077628">
    <property type="component" value="Unassembled WGS sequence"/>
</dbReference>
<accession>A0A177N9T5</accession>
<dbReference type="RefSeq" id="WP_064030923.1">
    <property type="nucleotide sequence ID" value="NZ_LUUK01000197.1"/>
</dbReference>
<comment type="caution">
    <text evidence="2">The sequence shown here is derived from an EMBL/GenBank/DDBJ whole genome shotgun (WGS) entry which is preliminary data.</text>
</comment>
<dbReference type="STRING" id="702114.A1355_12160"/>
<organism evidence="2 3">
    <name type="scientific">Methylomonas koyamae</name>
    <dbReference type="NCBI Taxonomy" id="702114"/>
    <lineage>
        <taxon>Bacteria</taxon>
        <taxon>Pseudomonadati</taxon>
        <taxon>Pseudomonadota</taxon>
        <taxon>Gammaproteobacteria</taxon>
        <taxon>Methylococcales</taxon>
        <taxon>Methylococcaceae</taxon>
        <taxon>Methylomonas</taxon>
    </lineage>
</organism>
<evidence type="ECO:0000256" key="1">
    <source>
        <dbReference type="SAM" id="SignalP"/>
    </source>
</evidence>
<keyword evidence="1" id="KW-0732">Signal</keyword>
<sequence>MKVRVLICLTMGLLWGCSTADFRRSAWPEGMPAPVGFAEHYQRDRQNAELQSLQEYLTWVERFYRGWELHPTGWIEISRDLTTKLADPSLKHQTQAKLERLGAAIAAEWAKDNTVRRITTRHIAIWGEALRKSAERAELPSVLDRVLDDVDNLLNSRIAADVITENRFYIVDDVLNEIH</sequence>
<evidence type="ECO:0000313" key="2">
    <source>
        <dbReference type="EMBL" id="OAI14707.1"/>
    </source>
</evidence>
<proteinExistence type="predicted"/>
<feature type="chain" id="PRO_5008068894" evidence="1">
    <location>
        <begin position="21"/>
        <end position="179"/>
    </location>
</feature>
<dbReference type="EMBL" id="LUUK01000197">
    <property type="protein sequence ID" value="OAI14707.1"/>
    <property type="molecule type" value="Genomic_DNA"/>
</dbReference>
<dbReference type="OrthoDB" id="5700647at2"/>
<feature type="signal peptide" evidence="1">
    <location>
        <begin position="1"/>
        <end position="20"/>
    </location>
</feature>
<name>A0A177N9T5_9GAMM</name>
<reference evidence="3" key="1">
    <citation type="submission" date="2016-03" db="EMBL/GenBank/DDBJ databases">
        <authorList>
            <person name="Heylen K."/>
            <person name="De Vos P."/>
            <person name="Vekeman B."/>
        </authorList>
    </citation>
    <scope>NUCLEOTIDE SEQUENCE [LARGE SCALE GENOMIC DNA]</scope>
    <source>
        <strain evidence="3">R-45383</strain>
    </source>
</reference>
<gene>
    <name evidence="2" type="ORF">A1355_12160</name>
</gene>
<keyword evidence="3" id="KW-1185">Reference proteome</keyword>
<dbReference type="AlphaFoldDB" id="A0A177N9T5"/>